<dbReference type="Pfam" id="PF00428">
    <property type="entry name" value="Ribosomal_60s"/>
    <property type="match status" value="1"/>
</dbReference>
<comment type="caution">
    <text evidence="6">The sequence shown here is derived from an EMBL/GenBank/DDBJ whole genome shotgun (WGS) entry which is preliminary data.</text>
</comment>
<dbReference type="AlphaFoldDB" id="A0A1Y1S3N7"/>
<dbReference type="GO" id="GO:0022625">
    <property type="term" value="C:cytosolic large ribosomal subunit"/>
    <property type="evidence" value="ECO:0007669"/>
    <property type="project" value="InterPro"/>
</dbReference>
<dbReference type="Gene3D" id="1.10.10.1410">
    <property type="match status" value="1"/>
</dbReference>
<dbReference type="PANTHER" id="PTHR21141">
    <property type="entry name" value="60S ACIDIC RIBOSOMAL PROTEIN FAMILY MEMBER"/>
    <property type="match status" value="1"/>
</dbReference>
<feature type="compositionally biased region" description="Acidic residues" evidence="4">
    <location>
        <begin position="81"/>
        <end position="96"/>
    </location>
</feature>
<dbReference type="InterPro" id="IPR038716">
    <property type="entry name" value="P1/P2_N_sf"/>
</dbReference>
<evidence type="ECO:0000256" key="2">
    <source>
        <dbReference type="ARBA" id="ARBA00022980"/>
    </source>
</evidence>
<dbReference type="OrthoDB" id="2194701at2759"/>
<keyword evidence="2" id="KW-0689">Ribosomal protein</keyword>
<evidence type="ECO:0000256" key="4">
    <source>
        <dbReference type="SAM" id="MobiDB-lite"/>
    </source>
</evidence>
<feature type="region of interest" description="Disordered" evidence="4">
    <location>
        <begin position="71"/>
        <end position="96"/>
    </location>
</feature>
<gene>
    <name evidence="6" type="primary">RLA2</name>
    <name evidence="5" type="ORF">ECANGB1_169</name>
    <name evidence="6" type="ORF">ECANGB1_2421</name>
</gene>
<organism evidence="6 7">
    <name type="scientific">Enterospora canceri</name>
    <dbReference type="NCBI Taxonomy" id="1081671"/>
    <lineage>
        <taxon>Eukaryota</taxon>
        <taxon>Fungi</taxon>
        <taxon>Fungi incertae sedis</taxon>
        <taxon>Microsporidia</taxon>
        <taxon>Enterocytozoonidae</taxon>
        <taxon>Enterospora</taxon>
    </lineage>
</organism>
<protein>
    <submittedName>
        <fullName evidence="6">RLA2</fullName>
    </submittedName>
</protein>
<evidence type="ECO:0000313" key="7">
    <source>
        <dbReference type="Proteomes" id="UP000192639"/>
    </source>
</evidence>
<keyword evidence="3" id="KW-0687">Ribonucleoprotein</keyword>
<keyword evidence="7" id="KW-1185">Reference proteome</keyword>
<sequence length="96" mass="10394">METVAAYLLCIENGLEPTKEKMSEIIGCVNPGYSKESFELFLSKISGKTHAEIMAAGSEKMATQTVSTNAAAAPAEKVEEKVEEEEESDDAVLDMF</sequence>
<name>A0A1Y1S3N7_9MICR</name>
<evidence type="ECO:0000313" key="5">
    <source>
        <dbReference type="EMBL" id="ORD92828.1"/>
    </source>
</evidence>
<accession>A0A1Y1S3N7</accession>
<dbReference type="GO" id="GO:0002182">
    <property type="term" value="P:cytoplasmic translational elongation"/>
    <property type="evidence" value="ECO:0007669"/>
    <property type="project" value="InterPro"/>
</dbReference>
<reference evidence="6 7" key="1">
    <citation type="journal article" date="2017" name="Environ. Microbiol.">
        <title>Decay of the glycolytic pathway and adaptation to intranuclear parasitism within Enterocytozoonidae microsporidia.</title>
        <authorList>
            <person name="Wiredu Boakye D."/>
            <person name="Jaroenlak P."/>
            <person name="Prachumwat A."/>
            <person name="Williams T.A."/>
            <person name="Bateman K.S."/>
            <person name="Itsathitphaisarn O."/>
            <person name="Sritunyalucksana K."/>
            <person name="Paszkiewicz K.H."/>
            <person name="Moore K.A."/>
            <person name="Stentiford G.D."/>
            <person name="Williams B.A."/>
        </authorList>
    </citation>
    <scope>NUCLEOTIDE SEQUENCE [LARGE SCALE GENOMIC DNA]</scope>
    <source>
        <strain evidence="6 7">GB1</strain>
    </source>
</reference>
<evidence type="ECO:0000313" key="6">
    <source>
        <dbReference type="EMBL" id="ORD92875.1"/>
    </source>
</evidence>
<comment type="similarity">
    <text evidence="1">Belongs to the eukaryotic ribosomal protein P1/P2 family.</text>
</comment>
<evidence type="ECO:0000256" key="3">
    <source>
        <dbReference type="ARBA" id="ARBA00023274"/>
    </source>
</evidence>
<dbReference type="VEuPathDB" id="MicrosporidiaDB:ECANGB1_169"/>
<evidence type="ECO:0000256" key="1">
    <source>
        <dbReference type="ARBA" id="ARBA00005436"/>
    </source>
</evidence>
<dbReference type="VEuPathDB" id="MicrosporidiaDB:ECANGB1_2421"/>
<dbReference type="GO" id="GO:0003735">
    <property type="term" value="F:structural constituent of ribosome"/>
    <property type="evidence" value="ECO:0007669"/>
    <property type="project" value="InterPro"/>
</dbReference>
<dbReference type="EMBL" id="LWDP01000398">
    <property type="protein sequence ID" value="ORD92875.1"/>
    <property type="molecule type" value="Genomic_DNA"/>
</dbReference>
<dbReference type="EMBL" id="LWDP01000438">
    <property type="protein sequence ID" value="ORD92828.1"/>
    <property type="molecule type" value="Genomic_DNA"/>
</dbReference>
<dbReference type="InterPro" id="IPR044076">
    <property type="entry name" value="Ribosomal_P2"/>
</dbReference>
<proteinExistence type="inferred from homology"/>
<dbReference type="Proteomes" id="UP000192639">
    <property type="component" value="Unassembled WGS sequence"/>
</dbReference>
<dbReference type="PANTHER" id="PTHR21141:SF5">
    <property type="entry name" value="LARGE RIBOSOMAL SUBUNIT PROTEIN P2"/>
    <property type="match status" value="1"/>
</dbReference>